<organism evidence="3 4">
    <name type="scientific">Tistrella bauzanensis</name>
    <dbReference type="NCBI Taxonomy" id="657419"/>
    <lineage>
        <taxon>Bacteria</taxon>
        <taxon>Pseudomonadati</taxon>
        <taxon>Pseudomonadota</taxon>
        <taxon>Alphaproteobacteria</taxon>
        <taxon>Geminicoccales</taxon>
        <taxon>Geminicoccaceae</taxon>
        <taxon>Tistrella</taxon>
    </lineage>
</organism>
<evidence type="ECO:0000256" key="2">
    <source>
        <dbReference type="SAM" id="SignalP"/>
    </source>
</evidence>
<dbReference type="Proteomes" id="UP000603352">
    <property type="component" value="Unassembled WGS sequence"/>
</dbReference>
<accession>A0ABQ1INU9</accession>
<evidence type="ECO:0000256" key="1">
    <source>
        <dbReference type="SAM" id="MobiDB-lite"/>
    </source>
</evidence>
<comment type="caution">
    <text evidence="3">The sequence shown here is derived from an EMBL/GenBank/DDBJ whole genome shotgun (WGS) entry which is preliminary data.</text>
</comment>
<dbReference type="RefSeq" id="WP_188579153.1">
    <property type="nucleotide sequence ID" value="NZ_BMDZ01000034.1"/>
</dbReference>
<evidence type="ECO:0000313" key="3">
    <source>
        <dbReference type="EMBL" id="GGB46282.1"/>
    </source>
</evidence>
<feature type="chain" id="PRO_5045316996" evidence="2">
    <location>
        <begin position="24"/>
        <end position="125"/>
    </location>
</feature>
<feature type="signal peptide" evidence="2">
    <location>
        <begin position="1"/>
        <end position="23"/>
    </location>
</feature>
<keyword evidence="4" id="KW-1185">Reference proteome</keyword>
<reference evidence="4" key="1">
    <citation type="journal article" date="2019" name="Int. J. Syst. Evol. Microbiol.">
        <title>The Global Catalogue of Microorganisms (GCM) 10K type strain sequencing project: providing services to taxonomists for standard genome sequencing and annotation.</title>
        <authorList>
            <consortium name="The Broad Institute Genomics Platform"/>
            <consortium name="The Broad Institute Genome Sequencing Center for Infectious Disease"/>
            <person name="Wu L."/>
            <person name="Ma J."/>
        </authorList>
    </citation>
    <scope>NUCLEOTIDE SEQUENCE [LARGE SCALE GENOMIC DNA]</scope>
    <source>
        <strain evidence="4">CGMCC 1.10188</strain>
    </source>
</reference>
<name>A0ABQ1INU9_9PROT</name>
<evidence type="ECO:0000313" key="4">
    <source>
        <dbReference type="Proteomes" id="UP000603352"/>
    </source>
</evidence>
<keyword evidence="2" id="KW-0732">Signal</keyword>
<protein>
    <submittedName>
        <fullName evidence="3">Uncharacterized protein</fullName>
    </submittedName>
</protein>
<dbReference type="EMBL" id="BMDZ01000034">
    <property type="protein sequence ID" value="GGB46282.1"/>
    <property type="molecule type" value="Genomic_DNA"/>
</dbReference>
<proteinExistence type="predicted"/>
<feature type="region of interest" description="Disordered" evidence="1">
    <location>
        <begin position="101"/>
        <end position="125"/>
    </location>
</feature>
<sequence>MIKSVTLAATIVAALLPQMPAMASRQCADPMRITDVLAPTTTVRVAGTTDSERITREDLLAASIDLFIIKVDDDYVTVSPDGRNYLEIPRADVQLSQNVRQMDGSGPQRSTGSQGLGLCNAGGAG</sequence>
<gene>
    <name evidence="3" type="ORF">GCM10011505_29310</name>
</gene>